<dbReference type="Gene3D" id="3.40.33.10">
    <property type="entry name" value="CAP"/>
    <property type="match status" value="1"/>
</dbReference>
<gene>
    <name evidence="3" type="ORF">ABUE31_19695</name>
</gene>
<sequence>MTDSAPYRRRTAGALALMCLLALAGCQSMGGGGAGPGVGASSSGATSLAAIRSEHGLGPLQPDARLERAAAQQAGYMASAASMTHRTGWGKDFRTRMRENGIEGAAAENVAFGRMSTEKLFSMWMNSAGHRRNMLDPRFSHYGLASAQDAQGRKYWALVLGR</sequence>
<accession>A0ABV3R623</accession>
<keyword evidence="4" id="KW-1185">Reference proteome</keyword>
<dbReference type="InterPro" id="IPR014044">
    <property type="entry name" value="CAP_dom"/>
</dbReference>
<dbReference type="Proteomes" id="UP001556196">
    <property type="component" value="Unassembled WGS sequence"/>
</dbReference>
<dbReference type="CDD" id="cd05379">
    <property type="entry name" value="CAP_bacterial"/>
    <property type="match status" value="1"/>
</dbReference>
<dbReference type="EMBL" id="JBFOCI010000007">
    <property type="protein sequence ID" value="MEW9808218.1"/>
    <property type="molecule type" value="Genomic_DNA"/>
</dbReference>
<evidence type="ECO:0000313" key="3">
    <source>
        <dbReference type="EMBL" id="MEW9808218.1"/>
    </source>
</evidence>
<feature type="signal peptide" evidence="1">
    <location>
        <begin position="1"/>
        <end position="24"/>
    </location>
</feature>
<protein>
    <submittedName>
        <fullName evidence="3">CAP domain-containing protein</fullName>
    </submittedName>
</protein>
<name>A0ABV3R623_9HYPH</name>
<organism evidence="3 4">
    <name type="scientific">Mesorhizobium marinum</name>
    <dbReference type="NCBI Taxonomy" id="3228790"/>
    <lineage>
        <taxon>Bacteria</taxon>
        <taxon>Pseudomonadati</taxon>
        <taxon>Pseudomonadota</taxon>
        <taxon>Alphaproteobacteria</taxon>
        <taxon>Hyphomicrobiales</taxon>
        <taxon>Phyllobacteriaceae</taxon>
        <taxon>Mesorhizobium</taxon>
    </lineage>
</organism>
<evidence type="ECO:0000256" key="1">
    <source>
        <dbReference type="SAM" id="SignalP"/>
    </source>
</evidence>
<reference evidence="3 4" key="1">
    <citation type="submission" date="2024-06" db="EMBL/GenBank/DDBJ databases">
        <authorList>
            <person name="Tuo L."/>
        </authorList>
    </citation>
    <scope>NUCLEOTIDE SEQUENCE [LARGE SCALE GENOMIC DNA]</scope>
    <source>
        <strain evidence="3 4">ZMM04-5</strain>
    </source>
</reference>
<dbReference type="PANTHER" id="PTHR31157">
    <property type="entry name" value="SCP DOMAIN-CONTAINING PROTEIN"/>
    <property type="match status" value="1"/>
</dbReference>
<comment type="caution">
    <text evidence="3">The sequence shown here is derived from an EMBL/GenBank/DDBJ whole genome shotgun (WGS) entry which is preliminary data.</text>
</comment>
<dbReference type="Pfam" id="PF00188">
    <property type="entry name" value="CAP"/>
    <property type="match status" value="1"/>
</dbReference>
<proteinExistence type="predicted"/>
<dbReference type="SUPFAM" id="SSF55797">
    <property type="entry name" value="PR-1-like"/>
    <property type="match status" value="1"/>
</dbReference>
<evidence type="ECO:0000313" key="4">
    <source>
        <dbReference type="Proteomes" id="UP001556196"/>
    </source>
</evidence>
<dbReference type="PANTHER" id="PTHR31157:SF1">
    <property type="entry name" value="SCP DOMAIN-CONTAINING PROTEIN"/>
    <property type="match status" value="1"/>
</dbReference>
<evidence type="ECO:0000259" key="2">
    <source>
        <dbReference type="Pfam" id="PF00188"/>
    </source>
</evidence>
<dbReference type="InterPro" id="IPR035940">
    <property type="entry name" value="CAP_sf"/>
</dbReference>
<feature type="chain" id="PRO_5045926750" evidence="1">
    <location>
        <begin position="25"/>
        <end position="162"/>
    </location>
</feature>
<dbReference type="RefSeq" id="WP_367725443.1">
    <property type="nucleotide sequence ID" value="NZ_JBFOCI010000007.1"/>
</dbReference>
<feature type="domain" description="SCP" evidence="2">
    <location>
        <begin position="50"/>
        <end position="157"/>
    </location>
</feature>
<keyword evidence="1" id="KW-0732">Signal</keyword>